<dbReference type="InterPro" id="IPR040404">
    <property type="entry name" value="Phylloplanin-like"/>
</dbReference>
<evidence type="ECO:0000313" key="4">
    <source>
        <dbReference type="Proteomes" id="UP001418222"/>
    </source>
</evidence>
<gene>
    <name evidence="3" type="ORF">KSP39_PZI023067</name>
</gene>
<evidence type="ECO:0000256" key="1">
    <source>
        <dbReference type="SAM" id="Phobius"/>
    </source>
</evidence>
<keyword evidence="1" id="KW-0472">Membrane</keyword>
<sequence>MASNKYLLFAAILVVVVSVQTAQAQLLGLGQVHINGTVHCSVATPTASTPIFPNAVVALQCGSSLISTTITNSNGVFEMSLGLISSLLSTLLSDCKLVVSTPLATCDASLPTAGILQSALQLLSPGSLLAALFGGLLNIIPAGFSLIN</sequence>
<organism evidence="3 4">
    <name type="scientific">Platanthera zijinensis</name>
    <dbReference type="NCBI Taxonomy" id="2320716"/>
    <lineage>
        <taxon>Eukaryota</taxon>
        <taxon>Viridiplantae</taxon>
        <taxon>Streptophyta</taxon>
        <taxon>Embryophyta</taxon>
        <taxon>Tracheophyta</taxon>
        <taxon>Spermatophyta</taxon>
        <taxon>Magnoliopsida</taxon>
        <taxon>Liliopsida</taxon>
        <taxon>Asparagales</taxon>
        <taxon>Orchidaceae</taxon>
        <taxon>Orchidoideae</taxon>
        <taxon>Orchideae</taxon>
        <taxon>Orchidinae</taxon>
        <taxon>Platanthera</taxon>
    </lineage>
</organism>
<dbReference type="PANTHER" id="PTHR34458">
    <property type="entry name" value="POLLEN OLE E 1 ALLERGEN AND EXTENSIN FAMILY PROTEIN-RELATED"/>
    <property type="match status" value="1"/>
</dbReference>
<dbReference type="PANTHER" id="PTHR34458:SF5">
    <property type="entry name" value="POLLEN OLE E 1 ALLERGEN AND EXTENSIN FAMILY PROTEIN"/>
    <property type="match status" value="1"/>
</dbReference>
<evidence type="ECO:0008006" key="5">
    <source>
        <dbReference type="Google" id="ProtNLM"/>
    </source>
</evidence>
<dbReference type="AlphaFoldDB" id="A0AAP0AUM1"/>
<keyword evidence="1" id="KW-1133">Transmembrane helix</keyword>
<evidence type="ECO:0000256" key="2">
    <source>
        <dbReference type="SAM" id="SignalP"/>
    </source>
</evidence>
<feature type="signal peptide" evidence="2">
    <location>
        <begin position="1"/>
        <end position="24"/>
    </location>
</feature>
<protein>
    <recommendedName>
        <fullName evidence="5">Phylloplanin</fullName>
    </recommendedName>
</protein>
<feature type="chain" id="PRO_5042948282" description="Phylloplanin" evidence="2">
    <location>
        <begin position="25"/>
        <end position="148"/>
    </location>
</feature>
<evidence type="ECO:0000313" key="3">
    <source>
        <dbReference type="EMBL" id="KAK8916054.1"/>
    </source>
</evidence>
<comment type="caution">
    <text evidence="3">The sequence shown here is derived from an EMBL/GenBank/DDBJ whole genome shotgun (WGS) entry which is preliminary data.</text>
</comment>
<keyword evidence="1" id="KW-0812">Transmembrane</keyword>
<proteinExistence type="predicted"/>
<keyword evidence="4" id="KW-1185">Reference proteome</keyword>
<reference evidence="3 4" key="1">
    <citation type="journal article" date="2022" name="Nat. Plants">
        <title>Genomes of leafy and leafless Platanthera orchids illuminate the evolution of mycoheterotrophy.</title>
        <authorList>
            <person name="Li M.H."/>
            <person name="Liu K.W."/>
            <person name="Li Z."/>
            <person name="Lu H.C."/>
            <person name="Ye Q.L."/>
            <person name="Zhang D."/>
            <person name="Wang J.Y."/>
            <person name="Li Y.F."/>
            <person name="Zhong Z.M."/>
            <person name="Liu X."/>
            <person name="Yu X."/>
            <person name="Liu D.K."/>
            <person name="Tu X.D."/>
            <person name="Liu B."/>
            <person name="Hao Y."/>
            <person name="Liao X.Y."/>
            <person name="Jiang Y.T."/>
            <person name="Sun W.H."/>
            <person name="Chen J."/>
            <person name="Chen Y.Q."/>
            <person name="Ai Y."/>
            <person name="Zhai J.W."/>
            <person name="Wu S.S."/>
            <person name="Zhou Z."/>
            <person name="Hsiao Y.Y."/>
            <person name="Wu W.L."/>
            <person name="Chen Y.Y."/>
            <person name="Lin Y.F."/>
            <person name="Hsu J.L."/>
            <person name="Li C.Y."/>
            <person name="Wang Z.W."/>
            <person name="Zhao X."/>
            <person name="Zhong W.Y."/>
            <person name="Ma X.K."/>
            <person name="Ma L."/>
            <person name="Huang J."/>
            <person name="Chen G.Z."/>
            <person name="Huang M.Z."/>
            <person name="Huang L."/>
            <person name="Peng D.H."/>
            <person name="Luo Y.B."/>
            <person name="Zou S.Q."/>
            <person name="Chen S.P."/>
            <person name="Lan S."/>
            <person name="Tsai W.C."/>
            <person name="Van de Peer Y."/>
            <person name="Liu Z.J."/>
        </authorList>
    </citation>
    <scope>NUCLEOTIDE SEQUENCE [LARGE SCALE GENOMIC DNA]</scope>
    <source>
        <strain evidence="3">Lor287</strain>
    </source>
</reference>
<dbReference type="Proteomes" id="UP001418222">
    <property type="component" value="Unassembled WGS sequence"/>
</dbReference>
<dbReference type="EMBL" id="JBBWWQ010000020">
    <property type="protein sequence ID" value="KAK8916054.1"/>
    <property type="molecule type" value="Genomic_DNA"/>
</dbReference>
<accession>A0AAP0AUM1</accession>
<name>A0AAP0AUM1_9ASPA</name>
<feature type="transmembrane region" description="Helical" evidence="1">
    <location>
        <begin position="128"/>
        <end position="147"/>
    </location>
</feature>
<keyword evidence="2" id="KW-0732">Signal</keyword>